<keyword evidence="3" id="KW-0808">Transferase</keyword>
<feature type="region of interest" description="Disordered" evidence="1">
    <location>
        <begin position="1"/>
        <end position="31"/>
    </location>
</feature>
<dbReference type="SUPFAM" id="SSF56112">
    <property type="entry name" value="Protein kinase-like (PK-like)"/>
    <property type="match status" value="1"/>
</dbReference>
<dbReference type="eggNOG" id="COG0515">
    <property type="taxonomic scope" value="Bacteria"/>
</dbReference>
<dbReference type="STRING" id="593907.Celgi_2911"/>
<feature type="domain" description="Aminoglycoside phosphotransferase" evidence="2">
    <location>
        <begin position="48"/>
        <end position="139"/>
    </location>
</feature>
<dbReference type="Gene3D" id="3.90.1200.10">
    <property type="match status" value="1"/>
</dbReference>
<keyword evidence="4" id="KW-1185">Reference proteome</keyword>
<dbReference type="Pfam" id="PF01636">
    <property type="entry name" value="APH"/>
    <property type="match status" value="2"/>
</dbReference>
<evidence type="ECO:0000256" key="1">
    <source>
        <dbReference type="SAM" id="MobiDB-lite"/>
    </source>
</evidence>
<dbReference type="KEGG" id="cga:Celgi_2911"/>
<dbReference type="InterPro" id="IPR051678">
    <property type="entry name" value="AGP_Transferase"/>
</dbReference>
<dbReference type="HOGENOM" id="CLU_083624_0_0_11"/>
<accession>F8A5W4</accession>
<evidence type="ECO:0000313" key="4">
    <source>
        <dbReference type="Proteomes" id="UP000000485"/>
    </source>
</evidence>
<proteinExistence type="predicted"/>
<evidence type="ECO:0000313" key="3">
    <source>
        <dbReference type="EMBL" id="AEI13404.1"/>
    </source>
</evidence>
<name>F8A5W4_CELGA</name>
<dbReference type="Proteomes" id="UP000000485">
    <property type="component" value="Chromosome"/>
</dbReference>
<reference evidence="4" key="1">
    <citation type="submission" date="2011-04" db="EMBL/GenBank/DDBJ databases">
        <title>Complete sequence of Cellvibrio gilvus ATCC 13127.</title>
        <authorList>
            <person name="Lucas S."/>
            <person name="Han J."/>
            <person name="Lapidus A."/>
            <person name="Cheng J.-F."/>
            <person name="Goodwin L."/>
            <person name="Pitluck S."/>
            <person name="Peters L."/>
            <person name="Munk A."/>
            <person name="Detter J.C."/>
            <person name="Han C."/>
            <person name="Tapia R."/>
            <person name="Land M."/>
            <person name="Hauser L."/>
            <person name="Kyrpides N."/>
            <person name="Ivanova N."/>
            <person name="Ovchinnikova G."/>
            <person name="Pagani I."/>
            <person name="Mead D."/>
            <person name="Brumm P."/>
            <person name="Woyke T."/>
        </authorList>
    </citation>
    <scope>NUCLEOTIDE SEQUENCE [LARGE SCALE GENOMIC DNA]</scope>
    <source>
        <strain evidence="4">ATCC 13127 / NRRL B-14078</strain>
    </source>
</reference>
<dbReference type="PANTHER" id="PTHR21310">
    <property type="entry name" value="AMINOGLYCOSIDE PHOSPHOTRANSFERASE-RELATED-RELATED"/>
    <property type="match status" value="1"/>
</dbReference>
<dbReference type="OrthoDB" id="9797603at2"/>
<feature type="domain" description="Aminoglycoside phosphotransferase" evidence="2">
    <location>
        <begin position="144"/>
        <end position="187"/>
    </location>
</feature>
<dbReference type="RefSeq" id="WP_013884921.1">
    <property type="nucleotide sequence ID" value="NC_015671.1"/>
</dbReference>
<dbReference type="EMBL" id="CP002665">
    <property type="protein sequence ID" value="AEI13404.1"/>
    <property type="molecule type" value="Genomic_DNA"/>
</dbReference>
<sequence length="258" mass="26482">MSPAGLAPHDPVRSPDAGPTRPVGGALPAPDADVVAEPGPLLTTGHRADVFVLDDHTVLRRYRSGEDASAEVEVLRHVSGHGFPAPAVFAAQGPDLVMERLHGPTLLQALAAGEVSLPDGAAILLDLHERLHAVPAPGAARAGDVVVHLDIHPGNVVLSEARGPSLVDWASARAGTAALDVAVTSLLLGEVAVDADGDYSKGARALLAAFATRSPVSPLETLEEAVAARSACPSRLPEEIALIGQAAALVRELMRVSH</sequence>
<gene>
    <name evidence="3" type="ordered locus">Celgi_2911</name>
</gene>
<protein>
    <submittedName>
        <fullName evidence="3">Aminoglycoside phosphotransferase</fullName>
    </submittedName>
</protein>
<dbReference type="InterPro" id="IPR011009">
    <property type="entry name" value="Kinase-like_dom_sf"/>
</dbReference>
<evidence type="ECO:0000259" key="2">
    <source>
        <dbReference type="Pfam" id="PF01636"/>
    </source>
</evidence>
<dbReference type="GO" id="GO:0016740">
    <property type="term" value="F:transferase activity"/>
    <property type="evidence" value="ECO:0007669"/>
    <property type="project" value="UniProtKB-KW"/>
</dbReference>
<organism evidence="3 4">
    <name type="scientific">Cellulomonas gilvus (strain ATCC 13127 / NRRL B-14078)</name>
    <name type="common">Cellvibrio gilvus</name>
    <dbReference type="NCBI Taxonomy" id="593907"/>
    <lineage>
        <taxon>Bacteria</taxon>
        <taxon>Bacillati</taxon>
        <taxon>Actinomycetota</taxon>
        <taxon>Actinomycetes</taxon>
        <taxon>Micrococcales</taxon>
        <taxon>Cellulomonadaceae</taxon>
        <taxon>Cellulomonas</taxon>
    </lineage>
</organism>
<dbReference type="InterPro" id="IPR002575">
    <property type="entry name" value="Aminoglycoside_PTrfase"/>
</dbReference>
<dbReference type="AlphaFoldDB" id="F8A5W4"/>
<dbReference type="PANTHER" id="PTHR21310:SF40">
    <property type="entry name" value="AMINOGLYCOSIDE PHOSPHOTRANSFERASE DOMAIN-CONTAINING PROTEIN-RELATED"/>
    <property type="match status" value="1"/>
</dbReference>